<dbReference type="RefSeq" id="WP_245460160.1">
    <property type="nucleotide sequence ID" value="NZ_JBEPLM010000025.1"/>
</dbReference>
<dbReference type="EMBL" id="JBEPLM010000025">
    <property type="protein sequence ID" value="MET3597508.1"/>
    <property type="molecule type" value="Genomic_DNA"/>
</dbReference>
<dbReference type="Proteomes" id="UP001549036">
    <property type="component" value="Unassembled WGS sequence"/>
</dbReference>
<keyword evidence="2" id="KW-1185">Reference proteome</keyword>
<reference evidence="1 2" key="1">
    <citation type="submission" date="2024-06" db="EMBL/GenBank/DDBJ databases">
        <title>Genomic Encyclopedia of Type Strains, Phase IV (KMG-IV): sequencing the most valuable type-strain genomes for metagenomic binning, comparative biology and taxonomic classification.</title>
        <authorList>
            <person name="Goeker M."/>
        </authorList>
    </citation>
    <scope>NUCLEOTIDE SEQUENCE [LARGE SCALE GENOMIC DNA]</scope>
    <source>
        <strain evidence="1 2">DSM 29846</strain>
    </source>
</reference>
<comment type="caution">
    <text evidence="1">The sequence shown here is derived from an EMBL/GenBank/DDBJ whole genome shotgun (WGS) entry which is preliminary data.</text>
</comment>
<name>A0ABV2I3T7_9HYPH</name>
<evidence type="ECO:0000313" key="1">
    <source>
        <dbReference type="EMBL" id="MET3597508.1"/>
    </source>
</evidence>
<organism evidence="1 2">
    <name type="scientific">Mesorhizobium shonense</name>
    <dbReference type="NCBI Taxonomy" id="1209948"/>
    <lineage>
        <taxon>Bacteria</taxon>
        <taxon>Pseudomonadati</taxon>
        <taxon>Pseudomonadota</taxon>
        <taxon>Alphaproteobacteria</taxon>
        <taxon>Hyphomicrobiales</taxon>
        <taxon>Phyllobacteriaceae</taxon>
        <taxon>Mesorhizobium</taxon>
    </lineage>
</organism>
<proteinExistence type="predicted"/>
<sequence>MFGKAVHEMGGSSRNWDRASRAEEKALLAICAYPAVSEGDRLAKARYLLEIEARGELDLPEHMQAILRSTMWKA</sequence>
<evidence type="ECO:0000313" key="2">
    <source>
        <dbReference type="Proteomes" id="UP001549036"/>
    </source>
</evidence>
<gene>
    <name evidence="1" type="ORF">ABID26_006933</name>
</gene>
<protein>
    <submittedName>
        <fullName evidence="1">Uncharacterized protein</fullName>
    </submittedName>
</protein>
<accession>A0ABV2I3T7</accession>